<evidence type="ECO:0008006" key="3">
    <source>
        <dbReference type="Google" id="ProtNLM"/>
    </source>
</evidence>
<sequence>MKRNVIVCMSLWVFILAGCGTESPDQTVDGYLSAIQSGDLEAAGSFVAGGEESLTMDEEGLEDEEMTAEMIDAISNGYEYESPEVVSEEEGKAVVKTDITSVDFAHAFSKTIAEVMPLALASAFEEQTEESEQAYEDLVQETLMDYLTDEDANMTTRTVELTLEEDEDGSYKIVDDENLAETIFANYTNLEDMFGSGEAEAVSVEETEEQTVDSEVVQVIAEDEAYDVEPIQFTLNELSFKKVANLPAEEQNRISMTTDKEVGEELEYIYINYTAKNTSEEDITFYGIQEAVVFADGKQEKVDLAMSDFIDYDEAEDSEYYGKVHKEGEQGAVFSTPLADVEKVRLTISSSMNSESYDQTSEEQVIEFEINE</sequence>
<dbReference type="EMBL" id="FONT01000002">
    <property type="protein sequence ID" value="SFE53810.1"/>
    <property type="molecule type" value="Genomic_DNA"/>
</dbReference>
<reference evidence="1 2" key="1">
    <citation type="submission" date="2016-10" db="EMBL/GenBank/DDBJ databases">
        <authorList>
            <person name="de Groot N.N."/>
        </authorList>
    </citation>
    <scope>NUCLEOTIDE SEQUENCE [LARGE SCALE GENOMIC DNA]</scope>
    <source>
        <strain evidence="1 2">DSM 23995</strain>
    </source>
</reference>
<dbReference type="RefSeq" id="WP_091658472.1">
    <property type="nucleotide sequence ID" value="NZ_FONT01000002.1"/>
</dbReference>
<evidence type="ECO:0000313" key="2">
    <source>
        <dbReference type="Proteomes" id="UP000199516"/>
    </source>
</evidence>
<proteinExistence type="predicted"/>
<name>A0A1I2BF84_9BACI</name>
<dbReference type="OrthoDB" id="2422994at2"/>
<keyword evidence="2" id="KW-1185">Reference proteome</keyword>
<dbReference type="Proteomes" id="UP000199516">
    <property type="component" value="Unassembled WGS sequence"/>
</dbReference>
<protein>
    <recommendedName>
        <fullName evidence="3">DUF4352 domain-containing protein</fullName>
    </recommendedName>
</protein>
<dbReference type="PROSITE" id="PS51257">
    <property type="entry name" value="PROKAR_LIPOPROTEIN"/>
    <property type="match status" value="1"/>
</dbReference>
<accession>A0A1I2BF84</accession>
<organism evidence="1 2">
    <name type="scientific">Alteribacillus iranensis</name>
    <dbReference type="NCBI Taxonomy" id="930128"/>
    <lineage>
        <taxon>Bacteria</taxon>
        <taxon>Bacillati</taxon>
        <taxon>Bacillota</taxon>
        <taxon>Bacilli</taxon>
        <taxon>Bacillales</taxon>
        <taxon>Bacillaceae</taxon>
        <taxon>Alteribacillus</taxon>
    </lineage>
</organism>
<gene>
    <name evidence="1" type="ORF">SAMN05192532_102221</name>
</gene>
<dbReference type="AlphaFoldDB" id="A0A1I2BF84"/>
<evidence type="ECO:0000313" key="1">
    <source>
        <dbReference type="EMBL" id="SFE53810.1"/>
    </source>
</evidence>